<keyword evidence="1" id="KW-1133">Transmembrane helix</keyword>
<dbReference type="InterPro" id="IPR001173">
    <property type="entry name" value="Glyco_trans_2-like"/>
</dbReference>
<dbReference type="PANTHER" id="PTHR43685">
    <property type="entry name" value="GLYCOSYLTRANSFERASE"/>
    <property type="match status" value="1"/>
</dbReference>
<proteinExistence type="predicted"/>
<feature type="transmembrane region" description="Helical" evidence="1">
    <location>
        <begin position="280"/>
        <end position="301"/>
    </location>
</feature>
<feature type="transmembrane region" description="Helical" evidence="1">
    <location>
        <begin position="6"/>
        <end position="25"/>
    </location>
</feature>
<dbReference type="Gene3D" id="3.90.550.10">
    <property type="entry name" value="Spore Coat Polysaccharide Biosynthesis Protein SpsA, Chain A"/>
    <property type="match status" value="1"/>
</dbReference>
<feature type="domain" description="Glycosyltransferase 2-like" evidence="2">
    <location>
        <begin position="43"/>
        <end position="106"/>
    </location>
</feature>
<protein>
    <submittedName>
        <fullName evidence="3">Glycosyl transferase family 2</fullName>
    </submittedName>
</protein>
<accession>A0A2S7WMN3</accession>
<keyword evidence="1" id="KW-0472">Membrane</keyword>
<dbReference type="PANTHER" id="PTHR43685:SF2">
    <property type="entry name" value="GLYCOSYLTRANSFERASE 2-LIKE DOMAIN-CONTAINING PROTEIN"/>
    <property type="match status" value="1"/>
</dbReference>
<dbReference type="OrthoDB" id="9800276at2"/>
<dbReference type="RefSeq" id="WP_105015470.1">
    <property type="nucleotide sequence ID" value="NZ_MSCN01000001.1"/>
</dbReference>
<evidence type="ECO:0000256" key="1">
    <source>
        <dbReference type="SAM" id="Phobius"/>
    </source>
</evidence>
<dbReference type="InterPro" id="IPR029044">
    <property type="entry name" value="Nucleotide-diphossugar_trans"/>
</dbReference>
<comment type="caution">
    <text evidence="3">The sequence shown here is derived from an EMBL/GenBank/DDBJ whole genome shotgun (WGS) entry which is preliminary data.</text>
</comment>
<dbReference type="GO" id="GO:0016740">
    <property type="term" value="F:transferase activity"/>
    <property type="evidence" value="ECO:0007669"/>
    <property type="project" value="UniProtKB-KW"/>
</dbReference>
<dbReference type="AlphaFoldDB" id="A0A2S7WMN3"/>
<sequence>MIITVTFYAFVVFTAIQILYLLYFSSTLTNSKGKKDASNLPISVLIFAKNGSKDLENNLPYVLAQEYPKFEIVLINNYSTDNTLEVLENFKAKHQNITIIDVENTEAFWGSKKYALTLGIKASKYNNLLFTEVSSKPASKFWLTEISKTFNGNKTITLGYSKYETKSSFTNILARFHNLLQALQCFSFAKSGTPFMAFDANFGYQKDTFFKVKGFINHIKKKDGVHDLFLKDAAVKKNTSFTISRDSFVKNKAPKSFKSWYLKLLQKRALQKNYKAKHQFLLSFFELTKLFFYGLGSVLFFFYPWQIILPIVLSYFFINFLVVGIATKKFKEPYLIFLLPFLEISLLLIQISIFIANLISKPDH</sequence>
<keyword evidence="1" id="KW-0812">Transmembrane</keyword>
<evidence type="ECO:0000313" key="3">
    <source>
        <dbReference type="EMBL" id="PQJ78874.1"/>
    </source>
</evidence>
<gene>
    <name evidence="3" type="ORF">BTO18_06610</name>
</gene>
<dbReference type="SUPFAM" id="SSF53448">
    <property type="entry name" value="Nucleotide-diphospho-sugar transferases"/>
    <property type="match status" value="1"/>
</dbReference>
<feature type="transmembrane region" description="Helical" evidence="1">
    <location>
        <begin position="334"/>
        <end position="359"/>
    </location>
</feature>
<evidence type="ECO:0000313" key="4">
    <source>
        <dbReference type="Proteomes" id="UP000238882"/>
    </source>
</evidence>
<dbReference type="Pfam" id="PF00535">
    <property type="entry name" value="Glycos_transf_2"/>
    <property type="match status" value="1"/>
</dbReference>
<name>A0A2S7WMN3_9FLAO</name>
<keyword evidence="4" id="KW-1185">Reference proteome</keyword>
<feature type="transmembrane region" description="Helical" evidence="1">
    <location>
        <begin position="307"/>
        <end position="327"/>
    </location>
</feature>
<dbReference type="InterPro" id="IPR050834">
    <property type="entry name" value="Glycosyltransf_2"/>
</dbReference>
<dbReference type="EMBL" id="MSCN01000001">
    <property type="protein sequence ID" value="PQJ78874.1"/>
    <property type="molecule type" value="Genomic_DNA"/>
</dbReference>
<dbReference type="Proteomes" id="UP000238882">
    <property type="component" value="Unassembled WGS sequence"/>
</dbReference>
<organism evidence="3 4">
    <name type="scientific">Polaribacter porphyrae</name>
    <dbReference type="NCBI Taxonomy" id="1137780"/>
    <lineage>
        <taxon>Bacteria</taxon>
        <taxon>Pseudomonadati</taxon>
        <taxon>Bacteroidota</taxon>
        <taxon>Flavobacteriia</taxon>
        <taxon>Flavobacteriales</taxon>
        <taxon>Flavobacteriaceae</taxon>
    </lineage>
</organism>
<keyword evidence="3" id="KW-0808">Transferase</keyword>
<evidence type="ECO:0000259" key="2">
    <source>
        <dbReference type="Pfam" id="PF00535"/>
    </source>
</evidence>
<reference evidence="3 4" key="1">
    <citation type="submission" date="2016-12" db="EMBL/GenBank/DDBJ databases">
        <title>Trade-off between light-utilization and light-protection in marine flavobacteria.</title>
        <authorList>
            <person name="Kumagai Y."/>
            <person name="Yoshizawa S."/>
            <person name="Kogure K."/>
            <person name="Iwasaki W."/>
        </authorList>
    </citation>
    <scope>NUCLEOTIDE SEQUENCE [LARGE SCALE GENOMIC DNA]</scope>
    <source>
        <strain evidence="3 4">NBRC 108759</strain>
    </source>
</reference>